<evidence type="ECO:0000313" key="1">
    <source>
        <dbReference type="EMBL" id="SNQ47307.1"/>
    </source>
</evidence>
<organism evidence="1 2">
    <name type="scientific">Frankia canadensis</name>
    <dbReference type="NCBI Taxonomy" id="1836972"/>
    <lineage>
        <taxon>Bacteria</taxon>
        <taxon>Bacillati</taxon>
        <taxon>Actinomycetota</taxon>
        <taxon>Actinomycetes</taxon>
        <taxon>Frankiales</taxon>
        <taxon>Frankiaceae</taxon>
        <taxon>Frankia</taxon>
    </lineage>
</organism>
<dbReference type="Proteomes" id="UP000234331">
    <property type="component" value="Unassembled WGS sequence"/>
</dbReference>
<evidence type="ECO:0000313" key="2">
    <source>
        <dbReference type="Proteomes" id="UP000234331"/>
    </source>
</evidence>
<dbReference type="EMBL" id="FZMO01000092">
    <property type="protein sequence ID" value="SNQ47307.1"/>
    <property type="molecule type" value="Genomic_DNA"/>
</dbReference>
<protein>
    <submittedName>
        <fullName evidence="1">Uncharacterized protein</fullName>
    </submittedName>
</protein>
<proteinExistence type="predicted"/>
<accession>A0A2I2KNQ4</accession>
<dbReference type="AlphaFoldDB" id="A0A2I2KNQ4"/>
<keyword evidence="2" id="KW-1185">Reference proteome</keyword>
<gene>
    <name evidence="1" type="ORF">FRACA_1810004</name>
</gene>
<reference evidence="1 2" key="1">
    <citation type="submission" date="2017-06" db="EMBL/GenBank/DDBJ databases">
        <authorList>
            <person name="Kim H.J."/>
            <person name="Triplett B.A."/>
        </authorList>
    </citation>
    <scope>NUCLEOTIDE SEQUENCE [LARGE SCALE GENOMIC DNA]</scope>
    <source>
        <strain evidence="1">FRACA_ARgP5</strain>
    </source>
</reference>
<name>A0A2I2KNQ4_9ACTN</name>
<sequence>MRNPDTSVGVVEQIPRHASTGKLKRFISLHGS</sequence>